<dbReference type="Proteomes" id="UP000315439">
    <property type="component" value="Unassembled WGS sequence"/>
</dbReference>
<dbReference type="GO" id="GO:0000103">
    <property type="term" value="P:sulfate assimilation"/>
    <property type="evidence" value="ECO:0007669"/>
    <property type="project" value="TreeGrafter"/>
</dbReference>
<comment type="function">
    <text evidence="6">Converts adenosine-3',5'-bisphosphate (PAP) to AMP.</text>
</comment>
<dbReference type="EC" id="3.1.3.7" evidence="6"/>
<feature type="binding site" evidence="7">
    <location>
        <position position="98"/>
    </location>
    <ligand>
        <name>Mg(2+)</name>
        <dbReference type="ChEBI" id="CHEBI:18420"/>
        <label>1</label>
        <note>catalytic</note>
    </ligand>
</feature>
<feature type="binding site" evidence="6">
    <location>
        <position position="98"/>
    </location>
    <ligand>
        <name>Mg(2+)</name>
        <dbReference type="ChEBI" id="CHEBI:18420"/>
        <label>2</label>
    </ligand>
</feature>
<name>A0A545U7V7_9GAMM</name>
<feature type="binding site" evidence="7">
    <location>
        <position position="95"/>
    </location>
    <ligand>
        <name>Mg(2+)</name>
        <dbReference type="ChEBI" id="CHEBI:18420"/>
        <label>1</label>
        <note>catalytic</note>
    </ligand>
</feature>
<feature type="binding site" evidence="7">
    <location>
        <position position="97"/>
    </location>
    <ligand>
        <name>Mg(2+)</name>
        <dbReference type="ChEBI" id="CHEBI:18420"/>
        <label>1</label>
        <note>catalytic</note>
    </ligand>
</feature>
<feature type="binding site" evidence="7">
    <location>
        <position position="225"/>
    </location>
    <ligand>
        <name>Mg(2+)</name>
        <dbReference type="ChEBI" id="CHEBI:18420"/>
        <label>1</label>
        <note>catalytic</note>
    </ligand>
</feature>
<evidence type="ECO:0000313" key="8">
    <source>
        <dbReference type="EMBL" id="TQV85493.1"/>
    </source>
</evidence>
<keyword evidence="6 7" id="KW-0460">Magnesium</keyword>
<comment type="subcellular location">
    <subcellularLocation>
        <location evidence="6">Cell inner membrane</location>
        <topology evidence="6">Peripheral membrane protein</topology>
        <orientation evidence="6">Cytoplasmic side</orientation>
    </subcellularLocation>
</comment>
<dbReference type="EMBL" id="VIKS01000012">
    <property type="protein sequence ID" value="TQV85493.1"/>
    <property type="molecule type" value="Genomic_DNA"/>
</dbReference>
<proteinExistence type="inferred from homology"/>
<dbReference type="PANTHER" id="PTHR43028:SF5">
    <property type="entry name" value="3'(2'),5'-BISPHOSPHATE NUCLEOTIDASE 1"/>
    <property type="match status" value="1"/>
</dbReference>
<dbReference type="OrthoDB" id="9785695at2"/>
<comment type="cofactor">
    <cofactor evidence="6 7">
        <name>Mg(2+)</name>
        <dbReference type="ChEBI" id="CHEBI:18420"/>
    </cofactor>
</comment>
<evidence type="ECO:0000256" key="3">
    <source>
        <dbReference type="ARBA" id="ARBA00022519"/>
    </source>
</evidence>
<evidence type="ECO:0000256" key="5">
    <source>
        <dbReference type="ARBA" id="ARBA00023136"/>
    </source>
</evidence>
<feature type="binding site" evidence="6">
    <location>
        <position position="75"/>
    </location>
    <ligand>
        <name>substrate</name>
    </ligand>
</feature>
<dbReference type="SUPFAM" id="SSF56655">
    <property type="entry name" value="Carbohydrate phosphatase"/>
    <property type="match status" value="1"/>
</dbReference>
<feature type="binding site" evidence="6">
    <location>
        <position position="75"/>
    </location>
    <ligand>
        <name>Mg(2+)</name>
        <dbReference type="ChEBI" id="CHEBI:18420"/>
        <label>1</label>
    </ligand>
</feature>
<evidence type="ECO:0000256" key="2">
    <source>
        <dbReference type="ARBA" id="ARBA00022475"/>
    </source>
</evidence>
<dbReference type="CDD" id="cd01638">
    <property type="entry name" value="CysQ"/>
    <property type="match status" value="1"/>
</dbReference>
<comment type="catalytic activity">
    <reaction evidence="6">
        <text>adenosine 3',5'-bisphosphate + H2O = AMP + phosphate</text>
        <dbReference type="Rhea" id="RHEA:10040"/>
        <dbReference type="ChEBI" id="CHEBI:15377"/>
        <dbReference type="ChEBI" id="CHEBI:43474"/>
        <dbReference type="ChEBI" id="CHEBI:58343"/>
        <dbReference type="ChEBI" id="CHEBI:456215"/>
        <dbReference type="EC" id="3.1.3.7"/>
    </reaction>
</comment>
<dbReference type="HAMAP" id="MF_02095">
    <property type="entry name" value="CysQ"/>
    <property type="match status" value="1"/>
</dbReference>
<dbReference type="PROSITE" id="PS00630">
    <property type="entry name" value="IMP_2"/>
    <property type="match status" value="1"/>
</dbReference>
<comment type="caution">
    <text evidence="8">The sequence shown here is derived from an EMBL/GenBank/DDBJ whole genome shotgun (WGS) entry which is preliminary data.</text>
</comment>
<dbReference type="GO" id="GO:0046854">
    <property type="term" value="P:phosphatidylinositol phosphate biosynthetic process"/>
    <property type="evidence" value="ECO:0007669"/>
    <property type="project" value="InterPro"/>
</dbReference>
<reference evidence="8 9" key="1">
    <citation type="submission" date="2019-07" db="EMBL/GenBank/DDBJ databases">
        <title>Draft genome for Aliikangiella sp. M105.</title>
        <authorList>
            <person name="Wang G."/>
        </authorList>
    </citation>
    <scope>NUCLEOTIDE SEQUENCE [LARGE SCALE GENOMIC DNA]</scope>
    <source>
        <strain evidence="8 9">M105</strain>
    </source>
</reference>
<feature type="binding site" evidence="6">
    <location>
        <position position="95"/>
    </location>
    <ligand>
        <name>Mg(2+)</name>
        <dbReference type="ChEBI" id="CHEBI:18420"/>
        <label>1</label>
    </ligand>
</feature>
<dbReference type="GO" id="GO:0008441">
    <property type="term" value="F:3'(2'),5'-bisphosphate nucleotidase activity"/>
    <property type="evidence" value="ECO:0007669"/>
    <property type="project" value="UniProtKB-UniRule"/>
</dbReference>
<feature type="binding site" evidence="6">
    <location>
        <position position="95"/>
    </location>
    <ligand>
        <name>Mg(2+)</name>
        <dbReference type="ChEBI" id="CHEBI:18420"/>
        <label>2</label>
    </ligand>
</feature>
<dbReference type="InterPro" id="IPR000760">
    <property type="entry name" value="Inositol_monophosphatase-like"/>
</dbReference>
<evidence type="ECO:0000256" key="6">
    <source>
        <dbReference type="HAMAP-Rule" id="MF_02095"/>
    </source>
</evidence>
<dbReference type="GO" id="GO:0005886">
    <property type="term" value="C:plasma membrane"/>
    <property type="evidence" value="ECO:0007669"/>
    <property type="project" value="UniProtKB-SubCell"/>
</dbReference>
<keyword evidence="3 6" id="KW-0997">Cell inner membrane</keyword>
<feature type="binding site" evidence="6">
    <location>
        <position position="225"/>
    </location>
    <ligand>
        <name>substrate</name>
    </ligand>
</feature>
<dbReference type="GO" id="GO:0000287">
    <property type="term" value="F:magnesium ion binding"/>
    <property type="evidence" value="ECO:0007669"/>
    <property type="project" value="UniProtKB-UniRule"/>
</dbReference>
<evidence type="ECO:0000256" key="1">
    <source>
        <dbReference type="ARBA" id="ARBA00005289"/>
    </source>
</evidence>
<dbReference type="Gene3D" id="3.40.190.80">
    <property type="match status" value="1"/>
</dbReference>
<dbReference type="Pfam" id="PF00459">
    <property type="entry name" value="Inositol_P"/>
    <property type="match status" value="1"/>
</dbReference>
<keyword evidence="2 6" id="KW-1003">Cell membrane</keyword>
<dbReference type="PRINTS" id="PR00377">
    <property type="entry name" value="IMPHPHTASES"/>
</dbReference>
<dbReference type="InterPro" id="IPR006240">
    <property type="entry name" value="CysQ"/>
</dbReference>
<dbReference type="InterPro" id="IPR020550">
    <property type="entry name" value="Inositol_monophosphatase_CS"/>
</dbReference>
<protein>
    <recommendedName>
        <fullName evidence="6">3'(2'),5'-bisphosphate nucleotidase CysQ</fullName>
        <ecNumber evidence="6">3.1.3.7</ecNumber>
    </recommendedName>
    <alternativeName>
        <fullName evidence="6">3'(2'),5-bisphosphonucleoside 3'(2')-phosphohydrolase</fullName>
    </alternativeName>
    <alternativeName>
        <fullName evidence="6">3'-phosphoadenosine 5'-phosphate phosphatase</fullName>
        <shortName evidence="6">PAP phosphatase</shortName>
    </alternativeName>
</protein>
<dbReference type="AlphaFoldDB" id="A0A545U7V7"/>
<dbReference type="PANTHER" id="PTHR43028">
    <property type="entry name" value="3'(2'),5'-BISPHOSPHATE NUCLEOTIDASE 1"/>
    <property type="match status" value="1"/>
</dbReference>
<feature type="binding site" evidence="6">
    <location>
        <begin position="97"/>
        <end position="100"/>
    </location>
    <ligand>
        <name>substrate</name>
    </ligand>
</feature>
<dbReference type="InterPro" id="IPR050725">
    <property type="entry name" value="CysQ/Inositol_MonoPase"/>
</dbReference>
<feature type="binding site" evidence="6">
    <location>
        <position position="225"/>
    </location>
    <ligand>
        <name>Mg(2+)</name>
        <dbReference type="ChEBI" id="CHEBI:18420"/>
        <label>2</label>
    </ligand>
</feature>
<keyword evidence="4 6" id="KW-0378">Hydrolase</keyword>
<feature type="binding site" evidence="6">
    <location>
        <position position="97"/>
    </location>
    <ligand>
        <name>Mg(2+)</name>
        <dbReference type="ChEBI" id="CHEBI:18420"/>
        <label>1</label>
    </ligand>
</feature>
<evidence type="ECO:0000256" key="4">
    <source>
        <dbReference type="ARBA" id="ARBA00022801"/>
    </source>
</evidence>
<evidence type="ECO:0000313" key="9">
    <source>
        <dbReference type="Proteomes" id="UP000315439"/>
    </source>
</evidence>
<dbReference type="GO" id="GO:0050427">
    <property type="term" value="P:3'-phosphoadenosine 5'-phosphosulfate metabolic process"/>
    <property type="evidence" value="ECO:0007669"/>
    <property type="project" value="TreeGrafter"/>
</dbReference>
<organism evidence="8 9">
    <name type="scientific">Aliikangiella coralliicola</name>
    <dbReference type="NCBI Taxonomy" id="2592383"/>
    <lineage>
        <taxon>Bacteria</taxon>
        <taxon>Pseudomonadati</taxon>
        <taxon>Pseudomonadota</taxon>
        <taxon>Gammaproteobacteria</taxon>
        <taxon>Oceanospirillales</taxon>
        <taxon>Pleioneaceae</taxon>
        <taxon>Aliikangiella</taxon>
    </lineage>
</organism>
<sequence>MEMQQLNYSLSTILEQVIITSKKAGQAIMEVYNSDDFDVQIKGDESPLTKADLAAHNAIISDLESKFPDIPCLSEESTGITFEQRQSWPYCFVIDPLDGTKEFIARNDEFTVNIALVVAGKPVLGVIYAPVLDTVYYAAKELGAHKQVGNEKADKISVRTLPEKEGNKHFTVVASRRHGLDKVETLCQNFASFDLTSRGSSLKMCLVAEGSADIYPRLAPTSEWDTAAAQAIVEQAGGQLLKLDFTELTYNQKESLLNPYFLVLGDPEFNWKGELVIPE</sequence>
<keyword evidence="5 6" id="KW-0472">Membrane</keyword>
<keyword evidence="6 7" id="KW-0479">Metal-binding</keyword>
<accession>A0A545U7V7</accession>
<gene>
    <name evidence="6 8" type="primary">cysQ</name>
    <name evidence="8" type="ORF">FLL46_20225</name>
</gene>
<dbReference type="FunFam" id="3.40.190.80:FF:000005">
    <property type="entry name" value="3'(2'),5'-bisphosphate nucleotidase CysQ"/>
    <property type="match status" value="1"/>
</dbReference>
<feature type="binding site" evidence="7">
    <location>
        <position position="75"/>
    </location>
    <ligand>
        <name>Mg(2+)</name>
        <dbReference type="ChEBI" id="CHEBI:18420"/>
        <label>1</label>
        <note>catalytic</note>
    </ligand>
</feature>
<keyword evidence="9" id="KW-1185">Reference proteome</keyword>
<evidence type="ECO:0000256" key="7">
    <source>
        <dbReference type="PIRSR" id="PIRSR600760-2"/>
    </source>
</evidence>
<comment type="similarity">
    <text evidence="1 6">Belongs to the inositol monophosphatase superfamily. CysQ family.</text>
</comment>
<dbReference type="Gene3D" id="3.30.540.10">
    <property type="entry name" value="Fructose-1,6-Bisphosphatase, subunit A, domain 1"/>
    <property type="match status" value="1"/>
</dbReference>
<dbReference type="NCBIfam" id="TIGR01331">
    <property type="entry name" value="bisphos_cysQ"/>
    <property type="match status" value="1"/>
</dbReference>